<gene>
    <name evidence="1" type="ORF">GJV76_11845</name>
</gene>
<organism evidence="1 2">
    <name type="scientific">Myroides albus</name>
    <dbReference type="NCBI Taxonomy" id="2562892"/>
    <lineage>
        <taxon>Bacteria</taxon>
        <taxon>Pseudomonadati</taxon>
        <taxon>Bacteroidota</taxon>
        <taxon>Flavobacteriia</taxon>
        <taxon>Flavobacteriales</taxon>
        <taxon>Flavobacteriaceae</taxon>
        <taxon>Myroides</taxon>
    </lineage>
</organism>
<dbReference type="AlphaFoldDB" id="A0A6I3LLS9"/>
<dbReference type="OrthoDB" id="8434905at2"/>
<accession>A0A6I3LLS9</accession>
<keyword evidence="2" id="KW-1185">Reference proteome</keyword>
<name>A0A6I3LLS9_9FLAO</name>
<dbReference type="RefSeq" id="WP_155092831.1">
    <property type="nucleotide sequence ID" value="NZ_WMJX01000030.1"/>
</dbReference>
<dbReference type="Proteomes" id="UP000438760">
    <property type="component" value="Unassembled WGS sequence"/>
</dbReference>
<sequence length="693" mass="81779">MKNYLGILSSDLINKDRIKFTFGALEDMISTNAIQGIPSLINHDKHRPIGWIFPLGLYIEPKITKAIGNFYNAEVEDDLLFFDTKINEYWKNYHLKECKEFISDFKVLLGDYFSKDGIFLKKSCVAYHSLNIVKQIFPELFSNLDKSGLIYLEEILVDFDYIGSGIFKNKKNDFCIYCHQFFNRNLSMYNNYNTYFIDEFVRLSKKKEITLRIAIDPNLIGLSKTFKGTFEFDYWWGPKFDNNISKLPNGVTRYECNEDFKFFSGVSGTEFWWKSDKDEKILEIEEIKENPSLGIDKNSYGCRYIHSIYNTNKEEFIHFDGAIRLYTEEAILERWDTSISKIGKNTEYTKIFRIDGRLGLDDWKKLSILYYNGNPLLYEYFGVKDNFDKIVESNNENNDIINKYLPAYIREEDGIRLFISYHKKQQDYDTFDRKAIHPFNLKFGDNKTIECFEYDILEIAKIIKRNGGNLDYSKNIKFIKPYDFLTNYPIIIHGSNNTSELIKDTFNAFKLVFTEQNKTLNKTISLSIGWEMENFEVRLSVMGKSSEILKWMKSNSEIPTIYIDFKRWALLQQEWIYNNYAYQKKDYLHLLSNDGVFYLNRIQIQNEIINFQHFKNVDPSSHRLKEIEDIQLRDLVQKGELTSSYMGLLNTVLCTKTGTDYIESSTSKYLDDGVSMAISDIELLYFFWSQKEE</sequence>
<proteinExistence type="predicted"/>
<protein>
    <submittedName>
        <fullName evidence="1">Uncharacterized protein</fullName>
    </submittedName>
</protein>
<evidence type="ECO:0000313" key="1">
    <source>
        <dbReference type="EMBL" id="MTG98814.1"/>
    </source>
</evidence>
<dbReference type="EMBL" id="WMJX01000030">
    <property type="protein sequence ID" value="MTG98814.1"/>
    <property type="molecule type" value="Genomic_DNA"/>
</dbReference>
<reference evidence="1 2" key="1">
    <citation type="submission" date="2019-11" db="EMBL/GenBank/DDBJ databases">
        <title>Genome of Strain BIT-d1.</title>
        <authorList>
            <person name="Yang Y."/>
        </authorList>
    </citation>
    <scope>NUCLEOTIDE SEQUENCE [LARGE SCALE GENOMIC DNA]</scope>
    <source>
        <strain evidence="1 2">BIT-d1</strain>
    </source>
</reference>
<evidence type="ECO:0000313" key="2">
    <source>
        <dbReference type="Proteomes" id="UP000438760"/>
    </source>
</evidence>
<comment type="caution">
    <text evidence="1">The sequence shown here is derived from an EMBL/GenBank/DDBJ whole genome shotgun (WGS) entry which is preliminary data.</text>
</comment>